<protein>
    <recommendedName>
        <fullName evidence="2">Trigger factor ribosome-binding bacterial domain-containing protein</fullName>
    </recommendedName>
</protein>
<dbReference type="Pfam" id="PF05697">
    <property type="entry name" value="Trigger_N"/>
    <property type="match status" value="1"/>
</dbReference>
<dbReference type="SUPFAM" id="SSF109998">
    <property type="entry name" value="Triger factor/SurA peptide-binding domain-like"/>
    <property type="match status" value="1"/>
</dbReference>
<feature type="coiled-coil region" evidence="1">
    <location>
        <begin position="140"/>
        <end position="167"/>
    </location>
</feature>
<dbReference type="InterPro" id="IPR027304">
    <property type="entry name" value="Trigger_fact/SurA_dom_sf"/>
</dbReference>
<organism evidence="3">
    <name type="scientific">marine metagenome</name>
    <dbReference type="NCBI Taxonomy" id="408172"/>
    <lineage>
        <taxon>unclassified sequences</taxon>
        <taxon>metagenomes</taxon>
        <taxon>ecological metagenomes</taxon>
    </lineage>
</organism>
<gene>
    <name evidence="3" type="ORF">METZ01_LOCUS33029</name>
</gene>
<dbReference type="Gene3D" id="3.30.70.1050">
    <property type="entry name" value="Trigger factor ribosome-binding domain"/>
    <property type="match status" value="1"/>
</dbReference>
<reference evidence="3" key="1">
    <citation type="submission" date="2018-05" db="EMBL/GenBank/DDBJ databases">
        <authorList>
            <person name="Lanie J.A."/>
            <person name="Ng W.-L."/>
            <person name="Kazmierczak K.M."/>
            <person name="Andrzejewski T.M."/>
            <person name="Davidsen T.M."/>
            <person name="Wayne K.J."/>
            <person name="Tettelin H."/>
            <person name="Glass J.I."/>
            <person name="Rusch D."/>
            <person name="Podicherti R."/>
            <person name="Tsui H.-C.T."/>
            <person name="Winkler M.E."/>
        </authorList>
    </citation>
    <scope>NUCLEOTIDE SEQUENCE</scope>
</reference>
<feature type="domain" description="Trigger factor ribosome-binding bacterial" evidence="2">
    <location>
        <begin position="1"/>
        <end position="150"/>
    </location>
</feature>
<dbReference type="InterPro" id="IPR036611">
    <property type="entry name" value="Trigger_fac_ribosome-bd_sf"/>
</dbReference>
<evidence type="ECO:0000256" key="1">
    <source>
        <dbReference type="SAM" id="Coils"/>
    </source>
</evidence>
<dbReference type="GO" id="GO:0006457">
    <property type="term" value="P:protein folding"/>
    <property type="evidence" value="ECO:0007669"/>
    <property type="project" value="InterPro"/>
</dbReference>
<dbReference type="GO" id="GO:0015031">
    <property type="term" value="P:protein transport"/>
    <property type="evidence" value="ECO:0007669"/>
    <property type="project" value="InterPro"/>
</dbReference>
<dbReference type="EMBL" id="UINC01001416">
    <property type="protein sequence ID" value="SUZ80175.1"/>
    <property type="molecule type" value="Genomic_DNA"/>
</dbReference>
<dbReference type="SUPFAM" id="SSF102735">
    <property type="entry name" value="Trigger factor ribosome-binding domain"/>
    <property type="match status" value="1"/>
</dbReference>
<evidence type="ECO:0000313" key="3">
    <source>
        <dbReference type="EMBL" id="SUZ80175.1"/>
    </source>
</evidence>
<sequence length="444" mass="51903">MKITKTKISKIESTIHLVLEKKDYINQYESKLKELKKRANLKGFRPGMVPIQLLKKMYGKGVLFEELNKIVSNKINSYIKDEKIKIIGEPIPQENKLEDTNIDNINNFNFDFKVGHLSDFKTESFTKKSKYTLHKIKVEKKIVDETIKNLQTQYANIENLKKVTNKSSVYGEISYDDKTKKTLLEIEELDNKETNKIIGKSINDIIYIDLLKLTKNNNEKISQILGEKMDIKNSPNKVSVKIENIIEKSPAMINSELFDKIFGNGKIKTIKEFDNEIKKSLSANYLRESELLLNREIEKNLVSKYNIKVPTNYVKDWITKNNDEKTSKKLLNEQFDQYCNQIKWSYIVDDIIDKNRIKVENEEIISLAKHQIQNQLQGSGLQEINKDINKFVDNYLKHNNGENYLKIFNQLKSNKVFNLIKERISISEKSITFDKFKLLANKIN</sequence>
<name>A0A381QLF1_9ZZZZ</name>
<dbReference type="InterPro" id="IPR008881">
    <property type="entry name" value="Trigger_fac_ribosome-bd_bac"/>
</dbReference>
<dbReference type="AlphaFoldDB" id="A0A381QLF1"/>
<accession>A0A381QLF1</accession>
<keyword evidence="1" id="KW-0175">Coiled coil</keyword>
<proteinExistence type="predicted"/>
<evidence type="ECO:0000259" key="2">
    <source>
        <dbReference type="Pfam" id="PF05697"/>
    </source>
</evidence>
<dbReference type="InterPro" id="IPR037041">
    <property type="entry name" value="Trigger_fac_C_sf"/>
</dbReference>
<dbReference type="Gene3D" id="1.10.3120.10">
    <property type="entry name" value="Trigger factor, C-terminal domain"/>
    <property type="match status" value="1"/>
</dbReference>